<dbReference type="EMBL" id="JAVDUU010000005">
    <property type="protein sequence ID" value="MDR6945271.1"/>
    <property type="molecule type" value="Genomic_DNA"/>
</dbReference>
<name>A0ABU1TKC3_9SPHI</name>
<organism evidence="1 2">
    <name type="scientific">Mucilaginibacter pocheonensis</name>
    <dbReference type="NCBI Taxonomy" id="398050"/>
    <lineage>
        <taxon>Bacteria</taxon>
        <taxon>Pseudomonadati</taxon>
        <taxon>Bacteroidota</taxon>
        <taxon>Sphingobacteriia</taxon>
        <taxon>Sphingobacteriales</taxon>
        <taxon>Sphingobacteriaceae</taxon>
        <taxon>Mucilaginibacter</taxon>
    </lineage>
</organism>
<dbReference type="RefSeq" id="WP_310102974.1">
    <property type="nucleotide sequence ID" value="NZ_JAVDUU010000005.1"/>
</dbReference>
<evidence type="ECO:0000313" key="1">
    <source>
        <dbReference type="EMBL" id="MDR6945271.1"/>
    </source>
</evidence>
<proteinExistence type="predicted"/>
<dbReference type="Proteomes" id="UP001247620">
    <property type="component" value="Unassembled WGS sequence"/>
</dbReference>
<sequence>MTAEHTFTGLVTNSFYADDMTAAKCYAELLGIDAYFTASTTENAAFIEFCIGYDEQDFLPVETSVQM</sequence>
<comment type="caution">
    <text evidence="1">The sequence shown here is derived from an EMBL/GenBank/DDBJ whole genome shotgun (WGS) entry which is preliminary data.</text>
</comment>
<gene>
    <name evidence="1" type="ORF">J2W55_005139</name>
</gene>
<accession>A0ABU1TKC3</accession>
<protein>
    <submittedName>
        <fullName evidence="1">Uncharacterized protein</fullName>
    </submittedName>
</protein>
<keyword evidence="2" id="KW-1185">Reference proteome</keyword>
<evidence type="ECO:0000313" key="2">
    <source>
        <dbReference type="Proteomes" id="UP001247620"/>
    </source>
</evidence>
<reference evidence="1 2" key="1">
    <citation type="submission" date="2023-07" db="EMBL/GenBank/DDBJ databases">
        <title>Sorghum-associated microbial communities from plants grown in Nebraska, USA.</title>
        <authorList>
            <person name="Schachtman D."/>
        </authorList>
    </citation>
    <scope>NUCLEOTIDE SEQUENCE [LARGE SCALE GENOMIC DNA]</scope>
    <source>
        <strain evidence="1 2">3262</strain>
    </source>
</reference>